<dbReference type="RefSeq" id="WP_306775547.1">
    <property type="nucleotide sequence ID" value="NZ_JADPAO010000013.1"/>
</dbReference>
<protein>
    <submittedName>
        <fullName evidence="2">Type II secretion system protein</fullName>
    </submittedName>
</protein>
<name>A0AAP3V9P4_9FIRM</name>
<dbReference type="NCBIfam" id="TIGR02532">
    <property type="entry name" value="IV_pilin_GFxxxE"/>
    <property type="match status" value="1"/>
</dbReference>
<sequence length="497" mass="55061">MKLLKRMNKSNNRKNSGFTLVELVIVMAIMGILGLAVAGFIGTSTKQYKYASKDVDLQYEAQLTMNQIGDLIIDAQKGVKYEPATVAAPVEVASAAPEAGYIATASAEEASSEEASSEETSSDSKLIIYNKDCTYNIIYRPSEHKIYLRKDTLDPATGAVKADGQGKESLMAENVTGFTPDLSEAESKNSVGIVVDFKAGDKKYTSKQNFTMRNKVPTGADVEYVAPAEPEGIRIYYKGKDVTNGTVYYEMINDPNNNRLQFTNKILGGKYDATKATWSVSAENGDVDDQGKKTGDVYNILIKSTTITQFEVYVQSDENKDLKAKVTVNVAHPINILQCDADKHFNLGQTHHLNIDENELRSSPLKDKYQVKDFVWHMEVESVSSTGATEHKGDISFKMGDDGKLIYGPEGNGEPDGIFKFSSKEIGGETGAQDKPDDPKYRNYLNYYIVDGNQNKEMHITLGKNFLVGEKLNISVWLGLEKEPKFKSNTVTFYTYY</sequence>
<keyword evidence="1" id="KW-1133">Transmembrane helix</keyword>
<dbReference type="InterPro" id="IPR045584">
    <property type="entry name" value="Pilin-like"/>
</dbReference>
<proteinExistence type="predicted"/>
<comment type="caution">
    <text evidence="2">The sequence shown here is derived from an EMBL/GenBank/DDBJ whole genome shotgun (WGS) entry which is preliminary data.</text>
</comment>
<dbReference type="Pfam" id="PF07963">
    <property type="entry name" value="N_methyl"/>
    <property type="match status" value="1"/>
</dbReference>
<feature type="transmembrane region" description="Helical" evidence="1">
    <location>
        <begin position="20"/>
        <end position="42"/>
    </location>
</feature>
<dbReference type="Proteomes" id="UP001212823">
    <property type="component" value="Unassembled WGS sequence"/>
</dbReference>
<keyword evidence="1" id="KW-0812">Transmembrane</keyword>
<organism evidence="2 3">
    <name type="scientific">Agathobacter rectalis</name>
    <dbReference type="NCBI Taxonomy" id="39491"/>
    <lineage>
        <taxon>Bacteria</taxon>
        <taxon>Bacillati</taxon>
        <taxon>Bacillota</taxon>
        <taxon>Clostridia</taxon>
        <taxon>Lachnospirales</taxon>
        <taxon>Lachnospiraceae</taxon>
        <taxon>Agathobacter</taxon>
    </lineage>
</organism>
<dbReference type="PROSITE" id="PS00409">
    <property type="entry name" value="PROKAR_NTER_METHYL"/>
    <property type="match status" value="1"/>
</dbReference>
<dbReference type="AlphaFoldDB" id="A0AAP3V9P4"/>
<evidence type="ECO:0000313" key="2">
    <source>
        <dbReference type="EMBL" id="MDB8018506.1"/>
    </source>
</evidence>
<accession>A0AAP3V9P4</accession>
<reference evidence="2" key="1">
    <citation type="submission" date="2023-01" db="EMBL/GenBank/DDBJ databases">
        <title>Human gut microbiome strain richness.</title>
        <authorList>
            <person name="Chen-Liaw A."/>
        </authorList>
    </citation>
    <scope>NUCLEOTIDE SEQUENCE</scope>
    <source>
        <strain evidence="2">1001283st1_D2_1001283B150209_150212</strain>
    </source>
</reference>
<dbReference type="EMBL" id="JAQLYE010000018">
    <property type="protein sequence ID" value="MDB8018506.1"/>
    <property type="molecule type" value="Genomic_DNA"/>
</dbReference>
<dbReference type="InterPro" id="IPR012902">
    <property type="entry name" value="N_methyl_site"/>
</dbReference>
<evidence type="ECO:0000313" key="3">
    <source>
        <dbReference type="Proteomes" id="UP001212823"/>
    </source>
</evidence>
<evidence type="ECO:0000256" key="1">
    <source>
        <dbReference type="SAM" id="Phobius"/>
    </source>
</evidence>
<gene>
    <name evidence="2" type="ORF">PNE45_10730</name>
</gene>
<keyword evidence="1" id="KW-0472">Membrane</keyword>
<dbReference type="SUPFAM" id="SSF54523">
    <property type="entry name" value="Pili subunits"/>
    <property type="match status" value="1"/>
</dbReference>